<name>A0A0F5ZN16_STEMA</name>
<comment type="caution">
    <text evidence="3">The sequence shown here is derived from an EMBL/GenBank/DDBJ whole genome shotgun (WGS) entry which is preliminary data.</text>
</comment>
<dbReference type="Proteomes" id="UP000243478">
    <property type="component" value="Unassembled WGS sequence"/>
</dbReference>
<dbReference type="PATRIC" id="fig|40324.63.peg.4580"/>
<feature type="compositionally biased region" description="Basic residues" evidence="1">
    <location>
        <begin position="51"/>
        <end position="66"/>
    </location>
</feature>
<gene>
    <name evidence="3" type="ORF">VM57_12430</name>
</gene>
<reference evidence="3 4" key="1">
    <citation type="submission" date="2015-03" db="EMBL/GenBank/DDBJ databases">
        <title>Draft genome of Stenotrophomonas maltophila isolated from urine specimen.</title>
        <authorList>
            <person name="Murugan N."/>
            <person name="Malathi J."/>
            <person name="Umashankar V."/>
            <person name="Madhavan H."/>
        </authorList>
    </citation>
    <scope>NUCLEOTIDE SEQUENCE [LARGE SCALE GENOMIC DNA]</scope>
    <source>
        <strain evidence="3 4">JMNMN1</strain>
    </source>
</reference>
<evidence type="ECO:0000256" key="1">
    <source>
        <dbReference type="SAM" id="MobiDB-lite"/>
    </source>
</evidence>
<feature type="chain" id="PRO_5002498136" evidence="2">
    <location>
        <begin position="40"/>
        <end position="75"/>
    </location>
</feature>
<protein>
    <submittedName>
        <fullName evidence="3">Uncharacterized protein</fullName>
    </submittedName>
</protein>
<proteinExistence type="predicted"/>
<organism evidence="3 4">
    <name type="scientific">Stenotrophomonas maltophilia</name>
    <name type="common">Pseudomonas maltophilia</name>
    <name type="synonym">Xanthomonas maltophilia</name>
    <dbReference type="NCBI Taxonomy" id="40324"/>
    <lineage>
        <taxon>Bacteria</taxon>
        <taxon>Pseudomonadati</taxon>
        <taxon>Pseudomonadota</taxon>
        <taxon>Gammaproteobacteria</taxon>
        <taxon>Lysobacterales</taxon>
        <taxon>Lysobacteraceae</taxon>
        <taxon>Stenotrophomonas</taxon>
        <taxon>Stenotrophomonas maltophilia group</taxon>
    </lineage>
</organism>
<evidence type="ECO:0000313" key="3">
    <source>
        <dbReference type="EMBL" id="KKD57101.1"/>
    </source>
</evidence>
<accession>A0A0F5ZN16</accession>
<dbReference type="EMBL" id="JZRZ01000020">
    <property type="protein sequence ID" value="KKD57101.1"/>
    <property type="molecule type" value="Genomic_DNA"/>
</dbReference>
<evidence type="ECO:0000313" key="4">
    <source>
        <dbReference type="Proteomes" id="UP000243478"/>
    </source>
</evidence>
<sequence>MRIVPLNALQAAARCNASARRLPPLWLLSLGLAAASAQAQETAPPVAERTPRHRRSLMRLQGRHRLPPSSEPFRR</sequence>
<evidence type="ECO:0000256" key="2">
    <source>
        <dbReference type="SAM" id="SignalP"/>
    </source>
</evidence>
<dbReference type="AlphaFoldDB" id="A0A0F5ZN16"/>
<feature type="region of interest" description="Disordered" evidence="1">
    <location>
        <begin position="38"/>
        <end position="75"/>
    </location>
</feature>
<keyword evidence="2" id="KW-0732">Signal</keyword>
<feature type="signal peptide" evidence="2">
    <location>
        <begin position="1"/>
        <end position="39"/>
    </location>
</feature>